<dbReference type="InterPro" id="IPR011701">
    <property type="entry name" value="MFS"/>
</dbReference>
<feature type="transmembrane region" description="Helical" evidence="9">
    <location>
        <begin position="453"/>
        <end position="475"/>
    </location>
</feature>
<keyword evidence="4 9" id="KW-0812">Transmembrane</keyword>
<dbReference type="GO" id="GO:0046677">
    <property type="term" value="P:response to antibiotic"/>
    <property type="evidence" value="ECO:0007669"/>
    <property type="project" value="UniProtKB-KW"/>
</dbReference>
<name>A0A1I2HT15_9ACTN</name>
<feature type="transmembrane region" description="Helical" evidence="9">
    <location>
        <begin position="104"/>
        <end position="123"/>
    </location>
</feature>
<evidence type="ECO:0000259" key="10">
    <source>
        <dbReference type="PROSITE" id="PS50850"/>
    </source>
</evidence>
<feature type="transmembrane region" description="Helical" evidence="9">
    <location>
        <begin position="385"/>
        <end position="409"/>
    </location>
</feature>
<feature type="transmembrane region" description="Helical" evidence="9">
    <location>
        <begin position="322"/>
        <end position="346"/>
    </location>
</feature>
<dbReference type="OrthoDB" id="7375466at2"/>
<dbReference type="InterPro" id="IPR004638">
    <property type="entry name" value="EmrB-like"/>
</dbReference>
<keyword evidence="6 9" id="KW-0472">Membrane</keyword>
<dbReference type="CDD" id="cd17321">
    <property type="entry name" value="MFS_MMR_MDR_like"/>
    <property type="match status" value="1"/>
</dbReference>
<dbReference type="Gene3D" id="1.20.1250.20">
    <property type="entry name" value="MFS general substrate transporter like domains"/>
    <property type="match status" value="1"/>
</dbReference>
<sequence>MSSSASPPSASTSAAAPVAPGTPRAPGAAPAVRPGLVLLLSAGATFIAFLDTTVVNVAFPDMAASFPADRVSDLSWVVSSYAVLFAALLTPAGRVADAFGRKRVFLLSLAVFTLASALCAAAPDLPLLITGRALQGAAAAGMIPAALGLLLATTPPAGLAAAIGVWGAAGSMASAAGPSLGGLLVDAFGWRSVFLINVPVGILLVAVGLRGLPERTGTERRLPDPLGTFAITGGIGLLVLGLTKGSDWGWASGAAVGCILCGVALIAVSFVRSAHQAAPAVETALFRDPTFAVASAAAAFAGAALFAWMLSGPLFLTTVWHYSVLKAGFALTPGAFTSAVAALAVGKRTRPRHLPVVVAVSMTAFAAVSVWTWSQLDTGPRFLALWLPMGLVGGAAFGATLTALSTAAATSLPPLRFASGVGMTTTARQLGGALGVAATASVIAAHGTDGARAFREVFLVCAALAAVAALIGLGLTRTARTHTEES</sequence>
<evidence type="ECO:0000256" key="9">
    <source>
        <dbReference type="SAM" id="Phobius"/>
    </source>
</evidence>
<feature type="transmembrane region" description="Helical" evidence="9">
    <location>
        <begin position="353"/>
        <end position="373"/>
    </location>
</feature>
<evidence type="ECO:0000313" key="11">
    <source>
        <dbReference type="EMBL" id="SFF32573.1"/>
    </source>
</evidence>
<feature type="transmembrane region" description="Helical" evidence="9">
    <location>
        <begin position="248"/>
        <end position="271"/>
    </location>
</feature>
<evidence type="ECO:0000256" key="7">
    <source>
        <dbReference type="ARBA" id="ARBA00023251"/>
    </source>
</evidence>
<evidence type="ECO:0000256" key="5">
    <source>
        <dbReference type="ARBA" id="ARBA00022989"/>
    </source>
</evidence>
<keyword evidence="5 9" id="KW-1133">Transmembrane helix</keyword>
<dbReference type="RefSeq" id="WP_093715033.1">
    <property type="nucleotide sequence ID" value="NZ_FONG01000011.1"/>
</dbReference>
<feature type="transmembrane region" description="Helical" evidence="9">
    <location>
        <begin position="36"/>
        <end position="59"/>
    </location>
</feature>
<accession>A0A1I2HT15</accession>
<reference evidence="11 12" key="1">
    <citation type="submission" date="2016-10" db="EMBL/GenBank/DDBJ databases">
        <authorList>
            <person name="de Groot N.N."/>
        </authorList>
    </citation>
    <scope>NUCLEOTIDE SEQUENCE [LARGE SCALE GENOMIC DNA]</scope>
    <source>
        <strain evidence="11 12">CGMCC 4.3510</strain>
    </source>
</reference>
<feature type="domain" description="Major facilitator superfamily (MFS) profile" evidence="10">
    <location>
        <begin position="37"/>
        <end position="480"/>
    </location>
</feature>
<comment type="subcellular location">
    <subcellularLocation>
        <location evidence="1">Cell membrane</location>
        <topology evidence="1">Multi-pass membrane protein</topology>
    </subcellularLocation>
</comment>
<dbReference type="GO" id="GO:0022857">
    <property type="term" value="F:transmembrane transporter activity"/>
    <property type="evidence" value="ECO:0007669"/>
    <property type="project" value="InterPro"/>
</dbReference>
<dbReference type="Proteomes" id="UP000199323">
    <property type="component" value="Unassembled WGS sequence"/>
</dbReference>
<feature type="transmembrane region" description="Helical" evidence="9">
    <location>
        <begin position="224"/>
        <end position="242"/>
    </location>
</feature>
<evidence type="ECO:0000256" key="3">
    <source>
        <dbReference type="ARBA" id="ARBA00022475"/>
    </source>
</evidence>
<feature type="transmembrane region" description="Helical" evidence="9">
    <location>
        <begin position="430"/>
        <end position="447"/>
    </location>
</feature>
<feature type="transmembrane region" description="Helical" evidence="9">
    <location>
        <begin position="129"/>
        <end position="152"/>
    </location>
</feature>
<dbReference type="InterPro" id="IPR005829">
    <property type="entry name" value="Sugar_transporter_CS"/>
</dbReference>
<feature type="transmembrane region" description="Helical" evidence="9">
    <location>
        <begin position="159"/>
        <end position="180"/>
    </location>
</feature>
<dbReference type="PRINTS" id="PR01036">
    <property type="entry name" value="TCRTETB"/>
</dbReference>
<dbReference type="PROSITE" id="PS00216">
    <property type="entry name" value="SUGAR_TRANSPORT_1"/>
    <property type="match status" value="1"/>
</dbReference>
<evidence type="ECO:0000256" key="1">
    <source>
        <dbReference type="ARBA" id="ARBA00004651"/>
    </source>
</evidence>
<feature type="region of interest" description="Disordered" evidence="8">
    <location>
        <begin position="1"/>
        <end position="27"/>
    </location>
</feature>
<dbReference type="PANTHER" id="PTHR42718:SF48">
    <property type="entry name" value="CONSERVED TWO-DOMAIN MEMBRANE PROTEIN-RELATED"/>
    <property type="match status" value="1"/>
</dbReference>
<dbReference type="AlphaFoldDB" id="A0A1I2HT15"/>
<dbReference type="Gene3D" id="1.20.1720.10">
    <property type="entry name" value="Multidrug resistance protein D"/>
    <property type="match status" value="1"/>
</dbReference>
<dbReference type="Pfam" id="PF07690">
    <property type="entry name" value="MFS_1"/>
    <property type="match status" value="1"/>
</dbReference>
<dbReference type="InterPro" id="IPR036259">
    <property type="entry name" value="MFS_trans_sf"/>
</dbReference>
<dbReference type="NCBIfam" id="TIGR00711">
    <property type="entry name" value="efflux_EmrB"/>
    <property type="match status" value="1"/>
</dbReference>
<dbReference type="STRING" id="380248.SAMN05216251_111214"/>
<organism evidence="11 12">
    <name type="scientific">Actinacidiphila alni</name>
    <dbReference type="NCBI Taxonomy" id="380248"/>
    <lineage>
        <taxon>Bacteria</taxon>
        <taxon>Bacillati</taxon>
        <taxon>Actinomycetota</taxon>
        <taxon>Actinomycetes</taxon>
        <taxon>Kitasatosporales</taxon>
        <taxon>Streptomycetaceae</taxon>
        <taxon>Actinacidiphila</taxon>
    </lineage>
</organism>
<evidence type="ECO:0000256" key="6">
    <source>
        <dbReference type="ARBA" id="ARBA00023136"/>
    </source>
</evidence>
<evidence type="ECO:0000256" key="8">
    <source>
        <dbReference type="SAM" id="MobiDB-lite"/>
    </source>
</evidence>
<feature type="transmembrane region" description="Helical" evidence="9">
    <location>
        <begin position="192"/>
        <end position="212"/>
    </location>
</feature>
<evidence type="ECO:0000256" key="4">
    <source>
        <dbReference type="ARBA" id="ARBA00022692"/>
    </source>
</evidence>
<evidence type="ECO:0000313" key="12">
    <source>
        <dbReference type="Proteomes" id="UP000199323"/>
    </source>
</evidence>
<dbReference type="EMBL" id="FONG01000011">
    <property type="protein sequence ID" value="SFF32573.1"/>
    <property type="molecule type" value="Genomic_DNA"/>
</dbReference>
<dbReference type="SUPFAM" id="SSF103473">
    <property type="entry name" value="MFS general substrate transporter"/>
    <property type="match status" value="2"/>
</dbReference>
<evidence type="ECO:0000256" key="2">
    <source>
        <dbReference type="ARBA" id="ARBA00022448"/>
    </source>
</evidence>
<keyword evidence="7" id="KW-0046">Antibiotic resistance</keyword>
<keyword evidence="2" id="KW-0813">Transport</keyword>
<dbReference type="PANTHER" id="PTHR42718">
    <property type="entry name" value="MAJOR FACILITATOR SUPERFAMILY MULTIDRUG TRANSPORTER MFSC"/>
    <property type="match status" value="1"/>
</dbReference>
<feature type="transmembrane region" description="Helical" evidence="9">
    <location>
        <begin position="74"/>
        <end position="92"/>
    </location>
</feature>
<keyword evidence="3" id="KW-1003">Cell membrane</keyword>
<dbReference type="InterPro" id="IPR020846">
    <property type="entry name" value="MFS_dom"/>
</dbReference>
<gene>
    <name evidence="11" type="ORF">SAMN05216251_111214</name>
</gene>
<keyword evidence="12" id="KW-1185">Reference proteome</keyword>
<dbReference type="GO" id="GO:0005886">
    <property type="term" value="C:plasma membrane"/>
    <property type="evidence" value="ECO:0007669"/>
    <property type="project" value="UniProtKB-SubCell"/>
</dbReference>
<feature type="transmembrane region" description="Helical" evidence="9">
    <location>
        <begin position="291"/>
        <end position="310"/>
    </location>
</feature>
<proteinExistence type="predicted"/>
<protein>
    <submittedName>
        <fullName evidence="11">Drug resistance transporter, EmrB/QacA subfamily</fullName>
    </submittedName>
</protein>
<dbReference type="PROSITE" id="PS50850">
    <property type="entry name" value="MFS"/>
    <property type="match status" value="1"/>
</dbReference>